<dbReference type="Gene3D" id="3.30.70.80">
    <property type="entry name" value="Peptidase S8 propeptide/proteinase inhibitor I9"/>
    <property type="match status" value="1"/>
</dbReference>
<evidence type="ECO:0000313" key="9">
    <source>
        <dbReference type="EMBL" id="CAE6516942.1"/>
    </source>
</evidence>
<evidence type="ECO:0000256" key="4">
    <source>
        <dbReference type="ARBA" id="ARBA00022825"/>
    </source>
</evidence>
<dbReference type="InterPro" id="IPR022398">
    <property type="entry name" value="Peptidase_S8_His-AS"/>
</dbReference>
<dbReference type="GO" id="GO:0005615">
    <property type="term" value="C:extracellular space"/>
    <property type="evidence" value="ECO:0007669"/>
    <property type="project" value="TreeGrafter"/>
</dbReference>
<dbReference type="InterPro" id="IPR034193">
    <property type="entry name" value="PCSK9_ProteinaseK-like"/>
</dbReference>
<feature type="domain" description="Inhibitor I9" evidence="8">
    <location>
        <begin position="23"/>
        <end position="94"/>
    </location>
</feature>
<evidence type="ECO:0000256" key="5">
    <source>
        <dbReference type="PROSITE-ProRule" id="PRU01240"/>
    </source>
</evidence>
<dbReference type="InterPro" id="IPR036852">
    <property type="entry name" value="Peptidase_S8/S53_dom_sf"/>
</dbReference>
<evidence type="ECO:0000259" key="8">
    <source>
        <dbReference type="Pfam" id="PF05922"/>
    </source>
</evidence>
<dbReference type="InterPro" id="IPR037045">
    <property type="entry name" value="S8pro/Inhibitor_I9_sf"/>
</dbReference>
<evidence type="ECO:0000313" key="10">
    <source>
        <dbReference type="Proteomes" id="UP000663831"/>
    </source>
</evidence>
<evidence type="ECO:0000256" key="2">
    <source>
        <dbReference type="ARBA" id="ARBA00022670"/>
    </source>
</evidence>
<sequence>MSHHDRANVIKASENIPGSYFVKLKAPTNLDNHLASMKSQLRSNNTPYTYEVKHTYHPARKYCGYSVSMNDSALEELRKHHEVESVYEDCKVEADKWENEDDTKTSDRPVVVTRTNVPWGLDRISRETALPPGSDSTVMNYEYHHFNQTISPVDVYVLDTGIMGGHTEFGRRAAKGTNFVDDKDTDLHGHGTHVAGIIGGNRVGVSGTARIIPVKVLGKEGWGNATTVMKGIQWAYEEAKRSGTPSVINASLRARPFEPLDIVANQVVAHGIHFCASAGNEYKDADNQSPGRASNVVTVGAMGINDEPWYLSNFGEKVDIFAPGADIMSAGIKSKDFLCPSSGTSMASPHVAGLIAYFLSLGAQVTPSEMKEILKELGTQDVLKNVRDDTVNLMLWNGVAQGEGIMQTLKCQQD</sequence>
<accession>A0A8H3D9Z5</accession>
<keyword evidence="2 5" id="KW-0645">Protease</keyword>
<evidence type="ECO:0000259" key="7">
    <source>
        <dbReference type="Pfam" id="PF00082"/>
    </source>
</evidence>
<dbReference type="InterPro" id="IPR010259">
    <property type="entry name" value="S8pro/Inhibitor_I9"/>
</dbReference>
<dbReference type="Gene3D" id="3.40.50.200">
    <property type="entry name" value="Peptidase S8/S53 domain"/>
    <property type="match status" value="1"/>
</dbReference>
<feature type="active site" description="Charge relay system" evidence="5">
    <location>
        <position position="159"/>
    </location>
</feature>
<dbReference type="GO" id="GO:0004252">
    <property type="term" value="F:serine-type endopeptidase activity"/>
    <property type="evidence" value="ECO:0007669"/>
    <property type="project" value="UniProtKB-UniRule"/>
</dbReference>
<dbReference type="InterPro" id="IPR050131">
    <property type="entry name" value="Peptidase_S8_subtilisin-like"/>
</dbReference>
<comment type="similarity">
    <text evidence="1 5 6">Belongs to the peptidase S8 family.</text>
</comment>
<dbReference type="AlphaFoldDB" id="A0A8H3D9Z5"/>
<dbReference type="PROSITE" id="PS00136">
    <property type="entry name" value="SUBTILASE_ASP"/>
    <property type="match status" value="1"/>
</dbReference>
<dbReference type="PANTHER" id="PTHR43806:SF11">
    <property type="entry name" value="CEREVISIN-RELATED"/>
    <property type="match status" value="1"/>
</dbReference>
<feature type="domain" description="Peptidase S8/S53" evidence="7">
    <location>
        <begin position="155"/>
        <end position="375"/>
    </location>
</feature>
<dbReference type="InterPro" id="IPR023827">
    <property type="entry name" value="Peptidase_S8_Asp-AS"/>
</dbReference>
<dbReference type="InterPro" id="IPR023828">
    <property type="entry name" value="Peptidase_S8_Ser-AS"/>
</dbReference>
<dbReference type="PROSITE" id="PS00138">
    <property type="entry name" value="SUBTILASE_SER"/>
    <property type="match status" value="1"/>
</dbReference>
<evidence type="ECO:0000256" key="1">
    <source>
        <dbReference type="ARBA" id="ARBA00011073"/>
    </source>
</evidence>
<reference evidence="9" key="1">
    <citation type="submission" date="2021-01" db="EMBL/GenBank/DDBJ databases">
        <authorList>
            <person name="Kaushik A."/>
        </authorList>
    </citation>
    <scope>NUCLEOTIDE SEQUENCE</scope>
    <source>
        <strain evidence="9">AG3-1AP</strain>
    </source>
</reference>
<protein>
    <recommendedName>
        <fullName evidence="11">Peptidase S8/S53 domain-containing protein</fullName>
    </recommendedName>
</protein>
<proteinExistence type="inferred from homology"/>
<dbReference type="PRINTS" id="PR00723">
    <property type="entry name" value="SUBTILISIN"/>
</dbReference>
<dbReference type="Pfam" id="PF00082">
    <property type="entry name" value="Peptidase_S8"/>
    <property type="match status" value="1"/>
</dbReference>
<feature type="active site" description="Charge relay system" evidence="5">
    <location>
        <position position="190"/>
    </location>
</feature>
<organism evidence="9 10">
    <name type="scientific">Rhizoctonia solani</name>
    <dbReference type="NCBI Taxonomy" id="456999"/>
    <lineage>
        <taxon>Eukaryota</taxon>
        <taxon>Fungi</taxon>
        <taxon>Dikarya</taxon>
        <taxon>Basidiomycota</taxon>
        <taxon>Agaricomycotina</taxon>
        <taxon>Agaricomycetes</taxon>
        <taxon>Cantharellales</taxon>
        <taxon>Ceratobasidiaceae</taxon>
        <taxon>Rhizoctonia</taxon>
    </lineage>
</organism>
<dbReference type="PANTHER" id="PTHR43806">
    <property type="entry name" value="PEPTIDASE S8"/>
    <property type="match status" value="1"/>
</dbReference>
<dbReference type="Proteomes" id="UP000663831">
    <property type="component" value="Unassembled WGS sequence"/>
</dbReference>
<feature type="active site" description="Charge relay system" evidence="5">
    <location>
        <position position="345"/>
    </location>
</feature>
<dbReference type="GO" id="GO:0006508">
    <property type="term" value="P:proteolysis"/>
    <property type="evidence" value="ECO:0007669"/>
    <property type="project" value="UniProtKB-KW"/>
</dbReference>
<dbReference type="Pfam" id="PF05922">
    <property type="entry name" value="Inhibitor_I9"/>
    <property type="match status" value="1"/>
</dbReference>
<name>A0A8H3D9Z5_9AGAM</name>
<dbReference type="CDD" id="cd04077">
    <property type="entry name" value="Peptidases_S8_PCSK9_ProteinaseK_like"/>
    <property type="match status" value="1"/>
</dbReference>
<dbReference type="InterPro" id="IPR000209">
    <property type="entry name" value="Peptidase_S8/S53_dom"/>
</dbReference>
<dbReference type="InterPro" id="IPR015500">
    <property type="entry name" value="Peptidase_S8_subtilisin-rel"/>
</dbReference>
<dbReference type="EMBL" id="CAJMWV010005907">
    <property type="protein sequence ID" value="CAE6516942.1"/>
    <property type="molecule type" value="Genomic_DNA"/>
</dbReference>
<dbReference type="FunFam" id="3.40.50.200:FF:000007">
    <property type="entry name" value="Subtilisin-like serine protease"/>
    <property type="match status" value="1"/>
</dbReference>
<comment type="caution">
    <text evidence="9">The sequence shown here is derived from an EMBL/GenBank/DDBJ whole genome shotgun (WGS) entry which is preliminary data.</text>
</comment>
<evidence type="ECO:0000256" key="3">
    <source>
        <dbReference type="ARBA" id="ARBA00022801"/>
    </source>
</evidence>
<dbReference type="PROSITE" id="PS00137">
    <property type="entry name" value="SUBTILASE_HIS"/>
    <property type="match status" value="1"/>
</dbReference>
<dbReference type="SUPFAM" id="SSF52743">
    <property type="entry name" value="Subtilisin-like"/>
    <property type="match status" value="1"/>
</dbReference>
<dbReference type="SUPFAM" id="SSF54897">
    <property type="entry name" value="Protease propeptides/inhibitors"/>
    <property type="match status" value="1"/>
</dbReference>
<keyword evidence="4 5" id="KW-0720">Serine protease</keyword>
<evidence type="ECO:0000256" key="6">
    <source>
        <dbReference type="RuleBase" id="RU003355"/>
    </source>
</evidence>
<keyword evidence="3 5" id="KW-0378">Hydrolase</keyword>
<evidence type="ECO:0008006" key="11">
    <source>
        <dbReference type="Google" id="ProtNLM"/>
    </source>
</evidence>
<gene>
    <name evidence="9" type="ORF">RDB_LOCUS138626</name>
</gene>
<dbReference type="PROSITE" id="PS51892">
    <property type="entry name" value="SUBTILASE"/>
    <property type="match status" value="1"/>
</dbReference>